<sequence>MVWPVVSHCSDRPSRRSTGNGMACCQSLFRPTFTWLYRVWYGLLSVLVQTDLPVALQGMVWPVVSPCADRPSRSSTGNGMACCQSLFRPTFP</sequence>
<reference evidence="1" key="1">
    <citation type="journal article" date="2023" name="G3 (Bethesda)">
        <title>A reference genome for the long-term kleptoplast-retaining sea slug Elysia crispata morphotype clarki.</title>
        <authorList>
            <person name="Eastman K.E."/>
            <person name="Pendleton A.L."/>
            <person name="Shaikh M.A."/>
            <person name="Suttiyut T."/>
            <person name="Ogas R."/>
            <person name="Tomko P."/>
            <person name="Gavelis G."/>
            <person name="Widhalm J.R."/>
            <person name="Wisecaver J.H."/>
        </authorList>
    </citation>
    <scope>NUCLEOTIDE SEQUENCE</scope>
    <source>
        <strain evidence="1">ECLA1</strain>
    </source>
</reference>
<keyword evidence="2" id="KW-1185">Reference proteome</keyword>
<organism evidence="1 2">
    <name type="scientific">Elysia crispata</name>
    <name type="common">lettuce slug</name>
    <dbReference type="NCBI Taxonomy" id="231223"/>
    <lineage>
        <taxon>Eukaryota</taxon>
        <taxon>Metazoa</taxon>
        <taxon>Spiralia</taxon>
        <taxon>Lophotrochozoa</taxon>
        <taxon>Mollusca</taxon>
        <taxon>Gastropoda</taxon>
        <taxon>Heterobranchia</taxon>
        <taxon>Euthyneura</taxon>
        <taxon>Panpulmonata</taxon>
        <taxon>Sacoglossa</taxon>
        <taxon>Placobranchoidea</taxon>
        <taxon>Plakobranchidae</taxon>
        <taxon>Elysia</taxon>
    </lineage>
</organism>
<dbReference type="Proteomes" id="UP001283361">
    <property type="component" value="Unassembled WGS sequence"/>
</dbReference>
<gene>
    <name evidence="1" type="ORF">RRG08_020164</name>
</gene>
<protein>
    <submittedName>
        <fullName evidence="1">Uncharacterized protein</fullName>
    </submittedName>
</protein>
<dbReference type="EMBL" id="JAWDGP010005145">
    <property type="protein sequence ID" value="KAK3759263.1"/>
    <property type="molecule type" value="Genomic_DNA"/>
</dbReference>
<proteinExistence type="predicted"/>
<comment type="caution">
    <text evidence="1">The sequence shown here is derived from an EMBL/GenBank/DDBJ whole genome shotgun (WGS) entry which is preliminary data.</text>
</comment>
<evidence type="ECO:0000313" key="2">
    <source>
        <dbReference type="Proteomes" id="UP001283361"/>
    </source>
</evidence>
<evidence type="ECO:0000313" key="1">
    <source>
        <dbReference type="EMBL" id="KAK3759263.1"/>
    </source>
</evidence>
<name>A0AAE0YXV9_9GAST</name>
<dbReference type="AlphaFoldDB" id="A0AAE0YXV9"/>
<accession>A0AAE0YXV9</accession>